<keyword evidence="2" id="KW-1185">Reference proteome</keyword>
<dbReference type="EMBL" id="CP008953">
    <property type="protein sequence ID" value="AIG78451.1"/>
    <property type="molecule type" value="Genomic_DNA"/>
</dbReference>
<accession>A0A075V1B1</accession>
<sequence>MAVRNDQREGFAKLVEEFGLTRATELVRLITSEEFAQQLADDWGDTGWCEAYRIAVEYIGGARAFERLSRHLGVDHAKRIRTRYAEGC</sequence>
<dbReference type="STRING" id="208439.AJAP_28060"/>
<dbReference type="AlphaFoldDB" id="A0A075V1B1"/>
<dbReference type="HOGENOM" id="CLU_2462317_0_0_11"/>
<organism evidence="1 2">
    <name type="scientific">Amycolatopsis japonica</name>
    <dbReference type="NCBI Taxonomy" id="208439"/>
    <lineage>
        <taxon>Bacteria</taxon>
        <taxon>Bacillati</taxon>
        <taxon>Actinomycetota</taxon>
        <taxon>Actinomycetes</taxon>
        <taxon>Pseudonocardiales</taxon>
        <taxon>Pseudonocardiaceae</taxon>
        <taxon>Amycolatopsis</taxon>
        <taxon>Amycolatopsis japonica group</taxon>
    </lineage>
</organism>
<dbReference type="KEGG" id="aja:AJAP_28060"/>
<reference evidence="1 2" key="1">
    <citation type="journal article" date="2014" name="J. Biotechnol.">
        <title>Complete genome sequence of the actinobacterium Amycolatopsis japonica MG417-CF17(T) (=DSM 44213T) producing (S,S)-N,N'-ethylenediaminedisuccinic acid.</title>
        <authorList>
            <person name="Stegmann E."/>
            <person name="Albersmeier A."/>
            <person name="Spohn M."/>
            <person name="Gert H."/>
            <person name="Weber T."/>
            <person name="Wohlleben W."/>
            <person name="Kalinowski J."/>
            <person name="Ruckert C."/>
        </authorList>
    </citation>
    <scope>NUCLEOTIDE SEQUENCE [LARGE SCALE GENOMIC DNA]</scope>
    <source>
        <strain evidence="2">MG417-CF17 (DSM 44213)</strain>
    </source>
</reference>
<dbReference type="Proteomes" id="UP000028492">
    <property type="component" value="Chromosome"/>
</dbReference>
<protein>
    <submittedName>
        <fullName evidence="1">Uncharacterized protein</fullName>
    </submittedName>
</protein>
<proteinExistence type="predicted"/>
<evidence type="ECO:0000313" key="2">
    <source>
        <dbReference type="Proteomes" id="UP000028492"/>
    </source>
</evidence>
<evidence type="ECO:0000313" key="1">
    <source>
        <dbReference type="EMBL" id="AIG78451.1"/>
    </source>
</evidence>
<name>A0A075V1B1_9PSEU</name>
<gene>
    <name evidence="1" type="ORF">AJAP_28060</name>
</gene>